<feature type="transmembrane region" description="Helical" evidence="8">
    <location>
        <begin position="50"/>
        <end position="70"/>
    </location>
</feature>
<dbReference type="Proteomes" id="UP001230156">
    <property type="component" value="Unassembled WGS sequence"/>
</dbReference>
<evidence type="ECO:0000256" key="3">
    <source>
        <dbReference type="ARBA" id="ARBA00022448"/>
    </source>
</evidence>
<keyword evidence="11" id="KW-1185">Reference proteome</keyword>
<feature type="transmembrane region" description="Helical" evidence="8">
    <location>
        <begin position="301"/>
        <end position="319"/>
    </location>
</feature>
<feature type="transmembrane region" description="Helical" evidence="8">
    <location>
        <begin position="164"/>
        <end position="186"/>
    </location>
</feature>
<evidence type="ECO:0000256" key="5">
    <source>
        <dbReference type="ARBA" id="ARBA00022692"/>
    </source>
</evidence>
<keyword evidence="6 8" id="KW-1133">Transmembrane helix</keyword>
<dbReference type="InterPro" id="IPR020846">
    <property type="entry name" value="MFS_dom"/>
</dbReference>
<dbReference type="Gene3D" id="1.20.1250.20">
    <property type="entry name" value="MFS general substrate transporter like domains"/>
    <property type="match status" value="1"/>
</dbReference>
<evidence type="ECO:0000256" key="6">
    <source>
        <dbReference type="ARBA" id="ARBA00022989"/>
    </source>
</evidence>
<dbReference type="PANTHER" id="PTHR42718">
    <property type="entry name" value="MAJOR FACILITATOR SUPERFAMILY MULTIDRUG TRANSPORTER MFSC"/>
    <property type="match status" value="1"/>
</dbReference>
<feature type="transmembrane region" description="Helical" evidence="8">
    <location>
        <begin position="77"/>
        <end position="97"/>
    </location>
</feature>
<dbReference type="Pfam" id="PF07690">
    <property type="entry name" value="MFS_1"/>
    <property type="match status" value="1"/>
</dbReference>
<feature type="transmembrane region" description="Helical" evidence="8">
    <location>
        <begin position="268"/>
        <end position="289"/>
    </location>
</feature>
<organism evidence="10 11">
    <name type="scientific">Dongia sedimenti</name>
    <dbReference type="NCBI Taxonomy" id="3064282"/>
    <lineage>
        <taxon>Bacteria</taxon>
        <taxon>Pseudomonadati</taxon>
        <taxon>Pseudomonadota</taxon>
        <taxon>Alphaproteobacteria</taxon>
        <taxon>Rhodospirillales</taxon>
        <taxon>Dongiaceae</taxon>
        <taxon>Dongia</taxon>
    </lineage>
</organism>
<comment type="similarity">
    <text evidence="2">Belongs to the major facilitator superfamily. EmrB family.</text>
</comment>
<evidence type="ECO:0000256" key="8">
    <source>
        <dbReference type="SAM" id="Phobius"/>
    </source>
</evidence>
<dbReference type="PANTHER" id="PTHR42718:SF9">
    <property type="entry name" value="MAJOR FACILITATOR SUPERFAMILY MULTIDRUG TRANSPORTER MFSC"/>
    <property type="match status" value="1"/>
</dbReference>
<gene>
    <name evidence="10" type="ORF">Q8A70_07435</name>
</gene>
<feature type="transmembrane region" description="Helical" evidence="8">
    <location>
        <begin position="135"/>
        <end position="158"/>
    </location>
</feature>
<dbReference type="RefSeq" id="WP_379954896.1">
    <property type="nucleotide sequence ID" value="NZ_JAUYVI010000002.1"/>
</dbReference>
<feature type="transmembrane region" description="Helical" evidence="8">
    <location>
        <begin position="230"/>
        <end position="248"/>
    </location>
</feature>
<evidence type="ECO:0000313" key="11">
    <source>
        <dbReference type="Proteomes" id="UP001230156"/>
    </source>
</evidence>
<comment type="subcellular location">
    <subcellularLocation>
        <location evidence="1">Cell membrane</location>
        <topology evidence="1">Multi-pass membrane protein</topology>
    </subcellularLocation>
</comment>
<evidence type="ECO:0000256" key="4">
    <source>
        <dbReference type="ARBA" id="ARBA00022475"/>
    </source>
</evidence>
<feature type="transmembrane region" description="Helical" evidence="8">
    <location>
        <begin position="103"/>
        <end position="128"/>
    </location>
</feature>
<keyword evidence="4" id="KW-1003">Cell membrane</keyword>
<dbReference type="PROSITE" id="PS50850">
    <property type="entry name" value="MFS"/>
    <property type="match status" value="1"/>
</dbReference>
<feature type="transmembrane region" description="Helical" evidence="8">
    <location>
        <begin position="331"/>
        <end position="350"/>
    </location>
</feature>
<evidence type="ECO:0000259" key="9">
    <source>
        <dbReference type="PROSITE" id="PS50850"/>
    </source>
</evidence>
<dbReference type="InterPro" id="IPR004638">
    <property type="entry name" value="EmrB-like"/>
</dbReference>
<feature type="transmembrane region" description="Helical" evidence="8">
    <location>
        <begin position="198"/>
        <end position="218"/>
    </location>
</feature>
<sequence>MNRPLTARDWVGFMIMVFGMFMAILDIQIVSSSIAEIQAGLAASADEISWVQTSYLIAEVVMIPLTGILSRLMSTRVFFSIAAAGFTLTSMLCALAWDINSMIIFRALQGFLGGAMIPTVFATSFIVFPPERRNFLSVLMGLVATMAPTLGPTLGGYLTQTFSWHWLFLANLLPGIVVSVGVWLLVDFDKADKSLLKDFDYLGLLLMAVFLGCMQYAIEEGPRNDWFEEPEIRNAAAVSALFAVLFLWRNFTYRAPIVDLRGFLDKNFALGCMYSFIIGIGLYGSTYLTPVFLGQVRGFNALQIGQIMFVTGVFQFMSAPIAGRLAGKLDLRIMLGFGLLMFGGGVWMQTAMTSEWGFWQFFVPQAVRGFALMFLFIPINAVALGTLPPHRLKNASGLYNLMRNLGGAIGLAGINTIINDRFALHWARLVEGLTGTNTNLQGYLEGAQGRMTDALGDSGSLASMKMLVRLIRQQAEVLTLADTQLVMAGIFLSAIVAIPLLSKPRTAPAKASAEAH</sequence>
<feature type="transmembrane region" description="Helical" evidence="8">
    <location>
        <begin position="12"/>
        <end position="30"/>
    </location>
</feature>
<protein>
    <submittedName>
        <fullName evidence="10">DHA2 family efflux MFS transporter permease subunit</fullName>
    </submittedName>
</protein>
<feature type="transmembrane region" description="Helical" evidence="8">
    <location>
        <begin position="370"/>
        <end position="389"/>
    </location>
</feature>
<dbReference type="Gene3D" id="1.20.1720.10">
    <property type="entry name" value="Multidrug resistance protein D"/>
    <property type="match status" value="1"/>
</dbReference>
<reference evidence="11" key="1">
    <citation type="submission" date="2023-08" db="EMBL/GenBank/DDBJ databases">
        <title>Rhodospirillaceae gen. nov., a novel taxon isolated from the Yangtze River Yuezi River estuary sludge.</title>
        <authorList>
            <person name="Ruan L."/>
        </authorList>
    </citation>
    <scope>NUCLEOTIDE SEQUENCE [LARGE SCALE GENOMIC DNA]</scope>
    <source>
        <strain evidence="11">R-7</strain>
    </source>
</reference>
<evidence type="ECO:0000313" key="10">
    <source>
        <dbReference type="EMBL" id="MDQ7247494.1"/>
    </source>
</evidence>
<name>A0ABU0YIF0_9PROT</name>
<dbReference type="EMBL" id="JAUYVI010000002">
    <property type="protein sequence ID" value="MDQ7247494.1"/>
    <property type="molecule type" value="Genomic_DNA"/>
</dbReference>
<evidence type="ECO:0000256" key="1">
    <source>
        <dbReference type="ARBA" id="ARBA00004651"/>
    </source>
</evidence>
<keyword evidence="3" id="KW-0813">Transport</keyword>
<feature type="transmembrane region" description="Helical" evidence="8">
    <location>
        <begin position="401"/>
        <end position="418"/>
    </location>
</feature>
<feature type="domain" description="Major facilitator superfamily (MFS) profile" evidence="9">
    <location>
        <begin position="12"/>
        <end position="506"/>
    </location>
</feature>
<feature type="transmembrane region" description="Helical" evidence="8">
    <location>
        <begin position="485"/>
        <end position="502"/>
    </location>
</feature>
<dbReference type="NCBIfam" id="TIGR00711">
    <property type="entry name" value="efflux_EmrB"/>
    <property type="match status" value="1"/>
</dbReference>
<dbReference type="InterPro" id="IPR011701">
    <property type="entry name" value="MFS"/>
</dbReference>
<keyword evidence="5 8" id="KW-0812">Transmembrane</keyword>
<comment type="caution">
    <text evidence="10">The sequence shown here is derived from an EMBL/GenBank/DDBJ whole genome shotgun (WGS) entry which is preliminary data.</text>
</comment>
<keyword evidence="7 8" id="KW-0472">Membrane</keyword>
<dbReference type="SUPFAM" id="SSF103473">
    <property type="entry name" value="MFS general substrate transporter"/>
    <property type="match status" value="1"/>
</dbReference>
<dbReference type="CDD" id="cd17503">
    <property type="entry name" value="MFS_LmrB_MDR_like"/>
    <property type="match status" value="1"/>
</dbReference>
<evidence type="ECO:0000256" key="7">
    <source>
        <dbReference type="ARBA" id="ARBA00023136"/>
    </source>
</evidence>
<proteinExistence type="inferred from homology"/>
<dbReference type="InterPro" id="IPR036259">
    <property type="entry name" value="MFS_trans_sf"/>
</dbReference>
<accession>A0ABU0YIF0</accession>
<evidence type="ECO:0000256" key="2">
    <source>
        <dbReference type="ARBA" id="ARBA00008537"/>
    </source>
</evidence>